<dbReference type="Proteomes" id="UP001241472">
    <property type="component" value="Unassembled WGS sequence"/>
</dbReference>
<proteinExistence type="predicted"/>
<name>A0ABT9PUR3_9HYPH</name>
<protein>
    <submittedName>
        <fullName evidence="2">Uncharacterized protein</fullName>
    </submittedName>
</protein>
<dbReference type="EMBL" id="JAUSRF010000009">
    <property type="protein sequence ID" value="MDP9838215.1"/>
    <property type="molecule type" value="Genomic_DNA"/>
</dbReference>
<accession>A0ABT9PUR3</accession>
<sequence length="89" mass="9247">MKKKHTDPVGSHIALEGRGQPISLLEGRAIAYGEKSPSVLPAISPTRGENTSRNRLPQLSLSGSAGLSPSPLWGGVWGGVLLTTGTFTP</sequence>
<gene>
    <name evidence="2" type="ORF">J2T09_002982</name>
</gene>
<evidence type="ECO:0000313" key="3">
    <source>
        <dbReference type="Proteomes" id="UP001241472"/>
    </source>
</evidence>
<keyword evidence="3" id="KW-1185">Reference proteome</keyword>
<reference evidence="2 3" key="1">
    <citation type="submission" date="2023-07" db="EMBL/GenBank/DDBJ databases">
        <title>Sorghum-associated microbial communities from plants grown in Nebraska, USA.</title>
        <authorList>
            <person name="Schachtman D."/>
        </authorList>
    </citation>
    <scope>NUCLEOTIDE SEQUENCE [LARGE SCALE GENOMIC DNA]</scope>
    <source>
        <strain evidence="2 3">DS1307</strain>
    </source>
</reference>
<evidence type="ECO:0000313" key="2">
    <source>
        <dbReference type="EMBL" id="MDP9838215.1"/>
    </source>
</evidence>
<evidence type="ECO:0000256" key="1">
    <source>
        <dbReference type="SAM" id="MobiDB-lite"/>
    </source>
</evidence>
<feature type="region of interest" description="Disordered" evidence="1">
    <location>
        <begin position="41"/>
        <end position="62"/>
    </location>
</feature>
<organism evidence="2 3">
    <name type="scientific">Neorhizobium huautlense</name>
    <dbReference type="NCBI Taxonomy" id="67774"/>
    <lineage>
        <taxon>Bacteria</taxon>
        <taxon>Pseudomonadati</taxon>
        <taxon>Pseudomonadota</taxon>
        <taxon>Alphaproteobacteria</taxon>
        <taxon>Hyphomicrobiales</taxon>
        <taxon>Rhizobiaceae</taxon>
        <taxon>Rhizobium/Agrobacterium group</taxon>
        <taxon>Neorhizobium</taxon>
    </lineage>
</organism>
<comment type="caution">
    <text evidence="2">The sequence shown here is derived from an EMBL/GenBank/DDBJ whole genome shotgun (WGS) entry which is preliminary data.</text>
</comment>